<dbReference type="HAMAP" id="MF_01315">
    <property type="entry name" value="Ribosomal_uS13"/>
    <property type="match status" value="1"/>
</dbReference>
<comment type="similarity">
    <text evidence="1 5">Belongs to the universal ribosomal protein uS13 family.</text>
</comment>
<dbReference type="PANTHER" id="PTHR10871:SF1">
    <property type="entry name" value="SMALL RIBOSOMAL SUBUNIT PROTEIN US13M"/>
    <property type="match status" value="1"/>
</dbReference>
<dbReference type="GO" id="GO:0003723">
    <property type="term" value="F:RNA binding"/>
    <property type="evidence" value="ECO:0007669"/>
    <property type="project" value="InterPro"/>
</dbReference>
<reference evidence="7" key="1">
    <citation type="submission" date="2016-04" db="EMBL/GenBank/DDBJ databases">
        <title>Comparative genomics of biotechnologically important yeasts.</title>
        <authorList>
            <consortium name="DOE Joint Genome Institute"/>
            <person name="Riley R."/>
            <person name="Haridas S."/>
            <person name="Wolfe K.H."/>
            <person name="Lopes M.R."/>
            <person name="Hittinger C.T."/>
            <person name="Goker M."/>
            <person name="Salamov A."/>
            <person name="Wisecaver J."/>
            <person name="Long T.M."/>
            <person name="Aerts A.L."/>
            <person name="Barry K."/>
            <person name="Choi C."/>
            <person name="Clum A."/>
            <person name="Coughlan A.Y."/>
            <person name="Deshpande S."/>
            <person name="Douglass A.P."/>
            <person name="Hanson S.J."/>
            <person name="Klenk H.-P."/>
            <person name="Labutti K."/>
            <person name="Lapidus A."/>
            <person name="Lindquist E."/>
            <person name="Lipzen A."/>
            <person name="Meier-Kolthoff J.P."/>
            <person name="Ohm R.A."/>
            <person name="Otillar R.P."/>
            <person name="Pangilinan J."/>
            <person name="Peng Y."/>
            <person name="Rokas A."/>
            <person name="Rosa C.A."/>
            <person name="Scheuner C."/>
            <person name="Sibirny A.A."/>
            <person name="Slot J.C."/>
            <person name="Stielow J.B."/>
            <person name="Sun H."/>
            <person name="Kurtzman C.P."/>
            <person name="Blackwell M."/>
            <person name="Grigoriev I.V."/>
            <person name="Jeffries T.W."/>
        </authorList>
    </citation>
    <scope>NUCLEOTIDE SEQUENCE [LARGE SCALE GENOMIC DNA]</scope>
    <source>
        <strain evidence="7">NRRL YB-2248</strain>
    </source>
</reference>
<evidence type="ECO:0000256" key="4">
    <source>
        <dbReference type="ARBA" id="ARBA00040757"/>
    </source>
</evidence>
<keyword evidence="3 5" id="KW-0687">Ribonucleoprotein</keyword>
<dbReference type="Gene3D" id="1.10.8.50">
    <property type="match status" value="1"/>
</dbReference>
<organism evidence="6 7">
    <name type="scientific">[Candida] arabinofermentans NRRL YB-2248</name>
    <dbReference type="NCBI Taxonomy" id="983967"/>
    <lineage>
        <taxon>Eukaryota</taxon>
        <taxon>Fungi</taxon>
        <taxon>Dikarya</taxon>
        <taxon>Ascomycota</taxon>
        <taxon>Saccharomycotina</taxon>
        <taxon>Pichiomycetes</taxon>
        <taxon>Pichiales</taxon>
        <taxon>Pichiaceae</taxon>
        <taxon>Ogataea</taxon>
        <taxon>Ogataea/Candida clade</taxon>
    </lineage>
</organism>
<keyword evidence="2 5" id="KW-0689">Ribosomal protein</keyword>
<dbReference type="GO" id="GO:0006412">
    <property type="term" value="P:translation"/>
    <property type="evidence" value="ECO:0007669"/>
    <property type="project" value="InterPro"/>
</dbReference>
<accession>A0A1E4T0L4</accession>
<dbReference type="FunFam" id="1.10.8.50:FF:000001">
    <property type="entry name" value="30S ribosomal protein S13"/>
    <property type="match status" value="1"/>
</dbReference>
<dbReference type="PROSITE" id="PS50159">
    <property type="entry name" value="RIBOSOMAL_S13_2"/>
    <property type="match status" value="1"/>
</dbReference>
<dbReference type="Pfam" id="PF00416">
    <property type="entry name" value="Ribosomal_S13"/>
    <property type="match status" value="1"/>
</dbReference>
<evidence type="ECO:0000256" key="3">
    <source>
        <dbReference type="ARBA" id="ARBA00023274"/>
    </source>
</evidence>
<dbReference type="InterPro" id="IPR001892">
    <property type="entry name" value="Ribosomal_uS13"/>
</dbReference>
<dbReference type="GO" id="GO:0005739">
    <property type="term" value="C:mitochondrion"/>
    <property type="evidence" value="ECO:0007669"/>
    <property type="project" value="TreeGrafter"/>
</dbReference>
<dbReference type="GO" id="GO:0003735">
    <property type="term" value="F:structural constituent of ribosome"/>
    <property type="evidence" value="ECO:0007669"/>
    <property type="project" value="InterPro"/>
</dbReference>
<protein>
    <recommendedName>
        <fullName evidence="4">Small ribosomal subunit protein uS13m</fullName>
    </recommendedName>
</protein>
<gene>
    <name evidence="6" type="ORF">CANARDRAFT_28554</name>
</gene>
<evidence type="ECO:0000313" key="6">
    <source>
        <dbReference type="EMBL" id="ODV85289.1"/>
    </source>
</evidence>
<dbReference type="AlphaFoldDB" id="A0A1E4T0L4"/>
<evidence type="ECO:0000313" key="7">
    <source>
        <dbReference type="Proteomes" id="UP000094801"/>
    </source>
</evidence>
<sequence length="121" mass="13703">MVVHILGKAVRGKYKINYGLSATFYGIGLQSATKICSKLGFYPNMRMHQLTEQQTMAITKELSEMDIESKLLSQIRANIQLKKDNGSYVGFRHALGLPVRGQRTKTNAKTAKNLNKLKRRF</sequence>
<dbReference type="STRING" id="983967.A0A1E4T0L4"/>
<dbReference type="GO" id="GO:0015935">
    <property type="term" value="C:small ribosomal subunit"/>
    <property type="evidence" value="ECO:0007669"/>
    <property type="project" value="TreeGrafter"/>
</dbReference>
<keyword evidence="7" id="KW-1185">Reference proteome</keyword>
<dbReference type="SUPFAM" id="SSF46946">
    <property type="entry name" value="S13-like H2TH domain"/>
    <property type="match status" value="1"/>
</dbReference>
<evidence type="ECO:0000256" key="2">
    <source>
        <dbReference type="ARBA" id="ARBA00022980"/>
    </source>
</evidence>
<evidence type="ECO:0000256" key="5">
    <source>
        <dbReference type="RuleBase" id="RU003830"/>
    </source>
</evidence>
<evidence type="ECO:0000256" key="1">
    <source>
        <dbReference type="ARBA" id="ARBA00008080"/>
    </source>
</evidence>
<dbReference type="InterPro" id="IPR010979">
    <property type="entry name" value="Ribosomal_uS13-like_H2TH"/>
</dbReference>
<dbReference type="EMBL" id="KV453853">
    <property type="protein sequence ID" value="ODV85289.1"/>
    <property type="molecule type" value="Genomic_DNA"/>
</dbReference>
<dbReference type="OrthoDB" id="525520at2759"/>
<dbReference type="InterPro" id="IPR027437">
    <property type="entry name" value="Rbsml_uS13_C"/>
</dbReference>
<name>A0A1E4T0L4_9ASCO</name>
<dbReference type="Proteomes" id="UP000094801">
    <property type="component" value="Unassembled WGS sequence"/>
</dbReference>
<dbReference type="Gene3D" id="4.10.910.10">
    <property type="entry name" value="30s ribosomal protein s13, domain 2"/>
    <property type="match status" value="1"/>
</dbReference>
<dbReference type="PIRSF" id="PIRSF002134">
    <property type="entry name" value="Ribosomal_S13"/>
    <property type="match status" value="1"/>
</dbReference>
<dbReference type="PANTHER" id="PTHR10871">
    <property type="entry name" value="30S RIBOSOMAL PROTEIN S13/40S RIBOSOMAL PROTEIN S18"/>
    <property type="match status" value="1"/>
</dbReference>
<proteinExistence type="inferred from homology"/>